<dbReference type="Proteomes" id="UP000079169">
    <property type="component" value="Unplaced"/>
</dbReference>
<dbReference type="PANTHER" id="PTHR19303">
    <property type="entry name" value="TRANSPOSON"/>
    <property type="match status" value="1"/>
</dbReference>
<dbReference type="STRING" id="121845.A0A1S3DAF7"/>
<dbReference type="SUPFAM" id="SSF46689">
    <property type="entry name" value="Homeodomain-like"/>
    <property type="match status" value="1"/>
</dbReference>
<sequence length="413" mass="46867">MVRTYKRKSDRATWSDESMTEAVNACVNQVMGYQKAAKTFAVPQTTLERKVKAAREAVSRQCAPKPVRGSLGPKKPLFTSAEEDQLVEYVLKMEERLFGLTPFDLRTVAFQWAQRLGKQELKGDGALGLDWYFGFRTRHPQLTLRKPEATSAARAAAFNKVTVTNFFTLLTDVIDRHGFTGERIFNCDETGISCVPKHRSKVLSLKGRKQVGVLTSQERGNTVTVELCYSATGQYLPPMFVFPRKRANPQLLNDCPPGSIAEYYETGWMQSDIFLKWFKKFVEWTNSSITNPSLLLLDGHFTHTKNLEVIDYARDHGVVIMCFPPHCTHRLQPLDVSFMKPLSTYYDQAVTSWLRQNPGRVVRDYQIGKLFGEAFIRAANMSTAIRSFEQTGIWPVNPDVFPETAFAPSETTF</sequence>
<dbReference type="AlphaFoldDB" id="A0A1S3DAF7"/>
<dbReference type="InterPro" id="IPR009057">
    <property type="entry name" value="Homeodomain-like_sf"/>
</dbReference>
<proteinExistence type="predicted"/>
<protein>
    <submittedName>
        <fullName evidence="6">Uncharacterized protein LOC103514709</fullName>
    </submittedName>
</protein>
<dbReference type="GeneID" id="103514709"/>
<dbReference type="Pfam" id="PF05225">
    <property type="entry name" value="HTH_psq"/>
    <property type="match status" value="1"/>
</dbReference>
<accession>A0A1S3DAF7</accession>
<dbReference type="RefSeq" id="XP_008477831.1">
    <property type="nucleotide sequence ID" value="XM_008479609.2"/>
</dbReference>
<dbReference type="Pfam" id="PF03184">
    <property type="entry name" value="DDE_1"/>
    <property type="match status" value="1"/>
</dbReference>
<dbReference type="GO" id="GO:0003677">
    <property type="term" value="F:DNA binding"/>
    <property type="evidence" value="ECO:0007669"/>
    <property type="project" value="UniProtKB-KW"/>
</dbReference>
<dbReference type="PaxDb" id="121845-A0A1S3DAF7"/>
<dbReference type="InterPro" id="IPR050863">
    <property type="entry name" value="CenT-Element_Derived"/>
</dbReference>
<evidence type="ECO:0000256" key="3">
    <source>
        <dbReference type="ARBA" id="ARBA00023242"/>
    </source>
</evidence>
<organism evidence="5 6">
    <name type="scientific">Diaphorina citri</name>
    <name type="common">Asian citrus psyllid</name>
    <dbReference type="NCBI Taxonomy" id="121845"/>
    <lineage>
        <taxon>Eukaryota</taxon>
        <taxon>Metazoa</taxon>
        <taxon>Ecdysozoa</taxon>
        <taxon>Arthropoda</taxon>
        <taxon>Hexapoda</taxon>
        <taxon>Insecta</taxon>
        <taxon>Pterygota</taxon>
        <taxon>Neoptera</taxon>
        <taxon>Paraneoptera</taxon>
        <taxon>Hemiptera</taxon>
        <taxon>Sternorrhyncha</taxon>
        <taxon>Psylloidea</taxon>
        <taxon>Psyllidae</taxon>
        <taxon>Diaphorininae</taxon>
        <taxon>Diaphorina</taxon>
    </lineage>
</organism>
<evidence type="ECO:0000256" key="2">
    <source>
        <dbReference type="ARBA" id="ARBA00023125"/>
    </source>
</evidence>
<dbReference type="InterPro" id="IPR007889">
    <property type="entry name" value="HTH_Psq"/>
</dbReference>
<evidence type="ECO:0000313" key="6">
    <source>
        <dbReference type="RefSeq" id="XP_008477831.1"/>
    </source>
</evidence>
<dbReference type="InterPro" id="IPR004875">
    <property type="entry name" value="DDE_SF_endonuclease_dom"/>
</dbReference>
<comment type="subcellular location">
    <subcellularLocation>
        <location evidence="1">Nucleus</location>
    </subcellularLocation>
</comment>
<dbReference type="InterPro" id="IPR006600">
    <property type="entry name" value="HTH_CenpB_DNA-bd_dom"/>
</dbReference>
<dbReference type="GO" id="GO:0005634">
    <property type="term" value="C:nucleus"/>
    <property type="evidence" value="ECO:0007669"/>
    <property type="project" value="UniProtKB-SubCell"/>
</dbReference>
<dbReference type="PROSITE" id="PS51253">
    <property type="entry name" value="HTH_CENPB"/>
    <property type="match status" value="1"/>
</dbReference>
<dbReference type="PANTHER" id="PTHR19303:SF74">
    <property type="entry name" value="POGO TRANSPOSABLE ELEMENT WITH KRAB DOMAIN"/>
    <property type="match status" value="1"/>
</dbReference>
<evidence type="ECO:0000256" key="1">
    <source>
        <dbReference type="ARBA" id="ARBA00004123"/>
    </source>
</evidence>
<feature type="domain" description="HTH CENPB-type" evidence="4">
    <location>
        <begin position="70"/>
        <end position="145"/>
    </location>
</feature>
<name>A0A1S3DAF7_DIACI</name>
<keyword evidence="2" id="KW-0238">DNA-binding</keyword>
<keyword evidence="3" id="KW-0539">Nucleus</keyword>
<reference evidence="6" key="1">
    <citation type="submission" date="2025-08" db="UniProtKB">
        <authorList>
            <consortium name="RefSeq"/>
        </authorList>
    </citation>
    <scope>IDENTIFICATION</scope>
</reference>
<dbReference type="KEGG" id="dci:103514709"/>
<evidence type="ECO:0000313" key="5">
    <source>
        <dbReference type="Proteomes" id="UP000079169"/>
    </source>
</evidence>
<gene>
    <name evidence="6" type="primary">LOC103514709</name>
</gene>
<evidence type="ECO:0000259" key="4">
    <source>
        <dbReference type="PROSITE" id="PS51253"/>
    </source>
</evidence>
<dbReference type="OMA" id="KMEERLF"/>
<dbReference type="Gene3D" id="1.10.10.60">
    <property type="entry name" value="Homeodomain-like"/>
    <property type="match status" value="1"/>
</dbReference>
<keyword evidence="5" id="KW-1185">Reference proteome</keyword>